<dbReference type="InterPro" id="IPR036236">
    <property type="entry name" value="Znf_C2H2_sf"/>
</dbReference>
<evidence type="ECO:0000256" key="8">
    <source>
        <dbReference type="ARBA" id="ARBA00023242"/>
    </source>
</evidence>
<keyword evidence="8" id="KW-0539">Nucleus</keyword>
<dbReference type="GO" id="GO:0008270">
    <property type="term" value="F:zinc ion binding"/>
    <property type="evidence" value="ECO:0007669"/>
    <property type="project" value="UniProtKB-KW"/>
</dbReference>
<evidence type="ECO:0000256" key="7">
    <source>
        <dbReference type="ARBA" id="ARBA00023163"/>
    </source>
</evidence>
<sequence length="688" mass="78848">MALTEDGSAIIQNKLLPKLKDPKSFSIPCANGGSKFSKALCNLGASMSLMPSSVIKKLGLKEIQPIIVTFQLVDKTIRYYVGIIKDMESDNINVSFESNVHFLEESDDCLQIEQLGATDKKKPCQPKKRKLTSKLWTFFEHLPKKNSSDGKSKVKCKLCGYILNYESKYGTGNLKRHNDNCVRKDTRDIGQMIFSKEHNSMLMRSSKFDPEKFHKLVVAAIVMHNLPLSFVEYTGIKSMLSYLREDVVLISSNTVKVDIIRMHKREKCKIQSLLQESPGRICLTFDLWTSVVTNGYTCLTAHFVNKNWVLQKRILNFSFMPPPHSGVALSEKIYALLVEWGIESKLFSITLDNASANYTFVDLLKVQLNMRKQLLGRGKFFHIRCCAHILNLIMQDGLKEVDSAIQKVRENIKYVKGSQGRKQKFLECVSLVNLNAKRGLKQDVPTRWNSTFLMLESALYFRLAFSHLEINDSNFKHSPSRDEWDRIEKLSKFLSVFYEITCVFSGTKYPTADLYFPSIFMARMTLEEHMSGDDSYTKLYGSDSTEFKKVKDHLFALYDEYAVKVPNTSSALNDTPFDEKKVHKGKNEFLKEFDNFQREFGTAKNKSQLEQYLDEQRIKTTIELDILQFWKTNQFHYLKVSTMARDILAILVSTVASESAFSDGDKVLDQYRSSLKPDVVEAILCCTD</sequence>
<keyword evidence="4" id="KW-0862">Zinc</keyword>
<evidence type="ECO:0000256" key="4">
    <source>
        <dbReference type="ARBA" id="ARBA00022833"/>
    </source>
</evidence>
<keyword evidence="6" id="KW-0238">DNA-binding</keyword>
<dbReference type="Gene3D" id="2.40.70.10">
    <property type="entry name" value="Acid Proteases"/>
    <property type="match status" value="1"/>
</dbReference>
<organism evidence="11 12">
    <name type="scientific">Theobroma cacao</name>
    <name type="common">Cacao</name>
    <name type="synonym">Cocoa</name>
    <dbReference type="NCBI Taxonomy" id="3641"/>
    <lineage>
        <taxon>Eukaryota</taxon>
        <taxon>Viridiplantae</taxon>
        <taxon>Streptophyta</taxon>
        <taxon>Embryophyta</taxon>
        <taxon>Tracheophyta</taxon>
        <taxon>Spermatophyta</taxon>
        <taxon>Magnoliopsida</taxon>
        <taxon>eudicotyledons</taxon>
        <taxon>Gunneridae</taxon>
        <taxon>Pentapetalae</taxon>
        <taxon>rosids</taxon>
        <taxon>malvids</taxon>
        <taxon>Malvales</taxon>
        <taxon>Malvaceae</taxon>
        <taxon>Byttnerioideae</taxon>
        <taxon>Theobroma</taxon>
    </lineage>
</organism>
<evidence type="ECO:0000256" key="9">
    <source>
        <dbReference type="PROSITE-ProRule" id="PRU00027"/>
    </source>
</evidence>
<accession>A0AB32WF67</accession>
<comment type="subcellular location">
    <subcellularLocation>
        <location evidence="1">Nucleus</location>
    </subcellularLocation>
</comment>
<dbReference type="Proteomes" id="UP000694886">
    <property type="component" value="Chromosome 5"/>
</dbReference>
<name>A0AB32WF67_THECC</name>
<dbReference type="GeneID" id="108662011"/>
<dbReference type="PANTHER" id="PTHR46481:SF6">
    <property type="entry name" value="ZINC FINGER BED DOMAIN-CONTAINING PROTEIN RICESLEEPER 2-LIKE"/>
    <property type="match status" value="1"/>
</dbReference>
<keyword evidence="2" id="KW-0479">Metal-binding</keyword>
<evidence type="ECO:0000256" key="2">
    <source>
        <dbReference type="ARBA" id="ARBA00022723"/>
    </source>
</evidence>
<dbReference type="Pfam" id="PF02892">
    <property type="entry name" value="zf-BED"/>
    <property type="match status" value="1"/>
</dbReference>
<evidence type="ECO:0000313" key="11">
    <source>
        <dbReference type="Proteomes" id="UP000694886"/>
    </source>
</evidence>
<evidence type="ECO:0000256" key="1">
    <source>
        <dbReference type="ARBA" id="ARBA00004123"/>
    </source>
</evidence>
<dbReference type="InterPro" id="IPR008906">
    <property type="entry name" value="HATC_C_dom"/>
</dbReference>
<evidence type="ECO:0000259" key="10">
    <source>
        <dbReference type="PROSITE" id="PS50808"/>
    </source>
</evidence>
<dbReference type="PROSITE" id="PS50808">
    <property type="entry name" value="ZF_BED"/>
    <property type="match status" value="1"/>
</dbReference>
<dbReference type="KEGG" id="tcc:108662011"/>
<protein>
    <submittedName>
        <fullName evidence="12">Zinc finger BED domain-containing protein RICESLEEPER 2-like</fullName>
    </submittedName>
</protein>
<dbReference type="GO" id="GO:0046983">
    <property type="term" value="F:protein dimerization activity"/>
    <property type="evidence" value="ECO:0007669"/>
    <property type="project" value="InterPro"/>
</dbReference>
<dbReference type="GO" id="GO:0005634">
    <property type="term" value="C:nucleus"/>
    <property type="evidence" value="ECO:0007669"/>
    <property type="project" value="UniProtKB-SubCell"/>
</dbReference>
<feature type="domain" description="BED-type" evidence="10">
    <location>
        <begin position="130"/>
        <end position="192"/>
    </location>
</feature>
<dbReference type="SMART" id="SM00614">
    <property type="entry name" value="ZnF_BED"/>
    <property type="match status" value="1"/>
</dbReference>
<keyword evidence="5" id="KW-0805">Transcription regulation</keyword>
<dbReference type="RefSeq" id="XP_017976515.1">
    <property type="nucleotide sequence ID" value="XM_018121026.1"/>
</dbReference>
<dbReference type="SUPFAM" id="SSF53098">
    <property type="entry name" value="Ribonuclease H-like"/>
    <property type="match status" value="1"/>
</dbReference>
<dbReference type="InterPro" id="IPR052035">
    <property type="entry name" value="ZnF_BED_domain_contain"/>
</dbReference>
<gene>
    <name evidence="12" type="primary">LOC108662011</name>
</gene>
<evidence type="ECO:0000256" key="3">
    <source>
        <dbReference type="ARBA" id="ARBA00022771"/>
    </source>
</evidence>
<dbReference type="PANTHER" id="PTHR46481">
    <property type="entry name" value="ZINC FINGER BED DOMAIN-CONTAINING PROTEIN 4"/>
    <property type="match status" value="1"/>
</dbReference>
<reference evidence="11" key="1">
    <citation type="journal article" date="1997" name="Nucleic Acids Res.">
        <title>tRNAscan-SE: a program for improved detection of transfer RNA genes in genomic sequence.</title>
        <authorList>
            <person name="Lowe T.M."/>
            <person name="Eddy S.R."/>
        </authorList>
    </citation>
    <scope>NUCLEOTIDE SEQUENCE [LARGE SCALE GENOMIC DNA]</scope>
    <source>
        <strain evidence="11">r\B97-61/B2</strain>
    </source>
</reference>
<evidence type="ECO:0000256" key="5">
    <source>
        <dbReference type="ARBA" id="ARBA00023015"/>
    </source>
</evidence>
<evidence type="ECO:0000256" key="6">
    <source>
        <dbReference type="ARBA" id="ARBA00023125"/>
    </source>
</evidence>
<dbReference type="AlphaFoldDB" id="A0AB32WF67"/>
<dbReference type="Pfam" id="PF05699">
    <property type="entry name" value="Dimer_Tnp_hAT"/>
    <property type="match status" value="1"/>
</dbReference>
<keyword evidence="7" id="KW-0804">Transcription</keyword>
<dbReference type="InterPro" id="IPR021109">
    <property type="entry name" value="Peptidase_aspartic_dom_sf"/>
</dbReference>
<evidence type="ECO:0000313" key="12">
    <source>
        <dbReference type="RefSeq" id="XP_017976515.1"/>
    </source>
</evidence>
<reference evidence="12" key="2">
    <citation type="submission" date="2025-08" db="UniProtKB">
        <authorList>
            <consortium name="RefSeq"/>
        </authorList>
    </citation>
    <scope>IDENTIFICATION</scope>
</reference>
<dbReference type="InterPro" id="IPR012337">
    <property type="entry name" value="RNaseH-like_sf"/>
</dbReference>
<dbReference type="GO" id="GO:0003677">
    <property type="term" value="F:DNA binding"/>
    <property type="evidence" value="ECO:0007669"/>
    <property type="project" value="UniProtKB-KW"/>
</dbReference>
<dbReference type="SUPFAM" id="SSF57667">
    <property type="entry name" value="beta-beta-alpha zinc fingers"/>
    <property type="match status" value="1"/>
</dbReference>
<keyword evidence="3 9" id="KW-0863">Zinc-finger</keyword>
<dbReference type="InterPro" id="IPR003656">
    <property type="entry name" value="Znf_BED"/>
</dbReference>
<proteinExistence type="predicted"/>
<dbReference type="Gramene" id="Tc05v2_t017780.1">
    <property type="protein sequence ID" value="Tc05v2_p017780.1"/>
    <property type="gene ID" value="Tc05v2_g017780"/>
</dbReference>